<dbReference type="Proteomes" id="UP000305131">
    <property type="component" value="Unassembled WGS sequence"/>
</dbReference>
<dbReference type="GO" id="GO:0006979">
    <property type="term" value="P:response to oxidative stress"/>
    <property type="evidence" value="ECO:0007669"/>
    <property type="project" value="InterPro"/>
</dbReference>
<dbReference type="SUPFAM" id="SSF51120">
    <property type="entry name" value="beta-Roll"/>
    <property type="match status" value="5"/>
</dbReference>
<dbReference type="GeneID" id="95772489"/>
<dbReference type="Gene3D" id="2.150.10.10">
    <property type="entry name" value="Serralysin-like metalloprotease, C-terminal"/>
    <property type="match status" value="4"/>
</dbReference>
<dbReference type="InterPro" id="IPR019791">
    <property type="entry name" value="Haem_peroxidase_animal"/>
</dbReference>
<dbReference type="GO" id="GO:0005509">
    <property type="term" value="F:calcium ion binding"/>
    <property type="evidence" value="ECO:0007669"/>
    <property type="project" value="InterPro"/>
</dbReference>
<dbReference type="RefSeq" id="WP_138398110.1">
    <property type="nucleotide sequence ID" value="NZ_JBAFVI010000013.1"/>
</dbReference>
<dbReference type="GO" id="GO:0005576">
    <property type="term" value="C:extracellular region"/>
    <property type="evidence" value="ECO:0007669"/>
    <property type="project" value="UniProtKB-SubCell"/>
</dbReference>
<dbReference type="EMBL" id="VAUP01000009">
    <property type="protein sequence ID" value="TLX44412.1"/>
    <property type="molecule type" value="Genomic_DNA"/>
</dbReference>
<feature type="compositionally biased region" description="Polar residues" evidence="4">
    <location>
        <begin position="2777"/>
        <end position="2789"/>
    </location>
</feature>
<dbReference type="PANTHER" id="PTHR11475">
    <property type="entry name" value="OXIDASE/PEROXIDASE"/>
    <property type="match status" value="1"/>
</dbReference>
<evidence type="ECO:0000256" key="4">
    <source>
        <dbReference type="SAM" id="MobiDB-lite"/>
    </source>
</evidence>
<evidence type="ECO:0000313" key="6">
    <source>
        <dbReference type="Proteomes" id="UP000305131"/>
    </source>
</evidence>
<feature type="region of interest" description="Disordered" evidence="4">
    <location>
        <begin position="1869"/>
        <end position="1913"/>
    </location>
</feature>
<dbReference type="GO" id="GO:0020037">
    <property type="term" value="F:heme binding"/>
    <property type="evidence" value="ECO:0007669"/>
    <property type="project" value="InterPro"/>
</dbReference>
<dbReference type="InterPro" id="IPR011049">
    <property type="entry name" value="Serralysin-like_metalloprot_C"/>
</dbReference>
<sequence length="2939" mass="306650">MVQLVRNDLEFILQQIKISEAHAAGIPLTDIRLDANGNVIADPAWYLSPAFDPNAPRAIPDPKTPFGLRTVDGTYNNIIDGRETWGAADQPMPRMLDPNFINDADGDQMNLGPGGTVTNTDYGAAGNVADADPRLISNLVADMSFNNPAAIVAALTFAGSTTIYGAGGDLEQVRDGHAALMAVLSDPGADQASKDAAQATFDALLAAKGLEHENGSLVIPNVAPDEGLSAPFSSWMTFFGQFFDHGLDLISKGGNGTIFVPLAADDPLVTHGPDGIAGSGDEVSPQNAFMVLTRSTPVAGPGADGVMGTADDTTHEAVNTTTPFVDQNQTYTSHPSHQVFLREYATGPDGKTVATGRLLNGADGGLPTWGDVKAQAREMLGIALTDGDVVNLPLLRTDAYGRFIPNADGYAQVIVGLGTDGVPNTADDVVVSGTADAPVNTFTAGAIRTGHAFLDDIAHAASPINSQTGALKSEDADGVVNGDLDGNGVIDGAEVALQSGAYDGELLNLHYITGDGRGNENIGLTAVHHVFHSEHNRQVDAQKLTILNSGDTAFINEWLAGDISGLPAGFAEMTKLEQLDYANTLSWDGERLFQAARFATEMQYQHLVFEEFARKIQPAIDPFVFNSVTDINPAIFAEFAHTVYRFGHSMLTENIAMVDGNGQVTEMGLIEAFLNPTAFAGLGTADEATAALIHGMSMQQGNEIDEFVTGALRNNLLGLPLDLAAINIARGRDTGVPTLNDARAQLYAATGSSFLTPYENWVEFAANLKNPLSVVNFIAAYGTHASITAATTSEDKRAAAWDLVFGVAGETAAERAERIAWLNGPAAETGVNAIDLWIGGLAEKEMPFGGMLGSTFNAVFEAQLENLQDGDRFYYLTRTQGLNFLNALEQNSFSKVILANTDLADPGPDGIRGTPDDIVARHLGIDVFARYDHYLEVNVAMQLEPDPTGNDPVLEGMGLGKVQRDNPATPGLDTNYLRFTGGEHVNFGGTNGDDIIIADFGDDSIWGDAGNDRIEAGAGVDLVNGGAGDDIITDSGDTGDFLKGEAGDDVIANSNGLDILMGGTGKDAIFVGVDDTEVFGGEGDDFILGGAGVDFLLGNEGDDWIEAGAGFDTTAGDNSQLFFNSNIIGHDVMFAGSDEHDFDAESGDDIMVQGESVMRNEGMFGFDWASFQGANINGYADMRIQIFTTEQQDILRNRFDKVEALSGWNNDDTLIGDDRTATPPVPGAPVTAVNEGVFFNDELTQAGVNRIDGLRQLLGPLVAAAPVGASAAELEAIIAFTGGNILLGGGGSDLLEGNGGNDVLDGDAWLNVRIRITAPGAANTAADEIATIDSLSHVFPTNFANADWAGKSVFELMVDRKISPSQLHIVREVLTDTTPGAVDTAVFWDLQENYTLTPNADGTVTVTHVTVTPGVIDPRTGRARVSDDTDRLSNMELIQFADGTVTVADLFPDPNSPVAGAPAISDLTPTEGQALTVNVAGITDANGLGPLAYQWQVSTDAGATWTNIPAGQGGTAAAFTPAQAQVGALLRVAVSFTDGDGYSESVTSAPTGVVGDLFVGANGTNNTFAGTAGDDIATGGNPGGFLGLVGGNDTLNGGVGDDVLDGLGGGDTLNGGAGNDTLRGGNGTDTAAYAGSARNFTFAQSGADIVVTDLTGAEGTDTLTAIEQMRFAGTDYTVVTSATNTLNGGTGILQGNRADILLGFAGADTLNGNGGSDILVGGAGNDTANGGAGTDTILWRVGDGRDFMDGGAGTDTVHIAGDSTSETFHIWTVAEATAAGITGLAGTTEIVITRNGTNTAAVIAELDNVEEIVINGLGGGDTFVPHGNFGTTSLSTSTITLEGGAGDDTVDIRALTSAHRVVFRSNGGSDTVIGTPRPQDVFDGSSISFTGSPGTSGGGSTGGAPNEGGPTGAFALTPPDIEGLKKLIAGLLPFPGDDDAENGLGPRTISGSGNNVDNPDYGKSDTLFLRLTQARYGDLDTATGNRALNPIFEGLDPRTISNLIGSQEAGLPTNAEGANIFFMAFGQYFDHGLDFIAKNAANGKIAIGGAGTGAPGSGNPADLTRAEVVGFDADGTPQHVNKTTAFVDQNQAYGSHGLVGQFLRQGDGEGGLSSYLLKGAPDPSSPTFALLPTLRETLQHHWDNNTVFTDPSLPGGTSSFRDFFTDFEVSPGVTADLFNPDGSFNSDVVAKLASDFMGSGQALLLDTNPFMNLLDNYVAGDGRTNENFALTSVHTIWARNHNFHVDQLKAAGFDGTDQELFDAAKVLNEAEYQRVVFTEFADKLLGGMRGDGDHGHGGYNPDADPGISHEFAAAAYRFGHSLIGQTLTVLDANGQPRQVALFDAFLNPTDDASAFTTDPTGYYTPQPGYEQLGVNAIIGGIVGQPAEAVDFNIVDAVRNDLVRLNADLFSFNLARGRDVGLGTLNQVRMDLAASTDPYVQEAVGFAGTMTAYASWEDFQQRNGLSDAVIAQFKAAYPDLVLDTPEEIAAFVAVNPDITLLDGDNGAKIVKGIDRVDLWVGALAETHVNGGMVGQTFWTILHEQFDRLQEADRFYYKDRVEAFDFYEDFIDGQELSDIILRNTGLQGLAESAFDTETPEDADEEDGTGNDDEDDEADPGDTAGNDDDDVAENDDGENDDTPTPPAPSTPQTPAAAIAAFLEQLFGGRGGDALAGLMEKITAFLDRFGDDRGPRHADDDTPDTTHVAGTGGTGGTEDASDAPSGGRLDGNGHHRSRFDRREDTRNDDDDGLPSLAATSAPDASDAGQGPRSMPAHHTLDQSNATADLTVTLDQRGDGGHGHHGHHGWGGWGGREGQNVATGSGDDTIVAGRRANVMDGGEGDDVFVFRSARAADGDTILGFEPGDRIDLSAIDANRGMTGDQAFTLVNGPLSGPAQVAVTVETTEAGEVTVIAGSVDNDATADFRIEIAGRHEVKPEHLVL</sequence>
<dbReference type="SUPFAM" id="SSF48113">
    <property type="entry name" value="Heme-dependent peroxidases"/>
    <property type="match status" value="2"/>
</dbReference>
<feature type="region of interest" description="Disordered" evidence="4">
    <location>
        <begin position="2687"/>
        <end position="2823"/>
    </location>
</feature>
<feature type="compositionally biased region" description="Basic and acidic residues" evidence="4">
    <location>
        <begin position="2687"/>
        <end position="2696"/>
    </location>
</feature>
<evidence type="ECO:0000256" key="3">
    <source>
        <dbReference type="ARBA" id="ARBA00023180"/>
    </source>
</evidence>
<dbReference type="InterPro" id="IPR037120">
    <property type="entry name" value="Haem_peroxidase_sf_animal"/>
</dbReference>
<dbReference type="CDD" id="cd09821">
    <property type="entry name" value="An_peroxidase_bacterial_2"/>
    <property type="match status" value="1"/>
</dbReference>
<dbReference type="InterPro" id="IPR001343">
    <property type="entry name" value="Hemolysn_Ca-bd"/>
</dbReference>
<feature type="region of interest" description="Disordered" evidence="4">
    <location>
        <begin position="1938"/>
        <end position="1958"/>
    </location>
</feature>
<dbReference type="InterPro" id="IPR018511">
    <property type="entry name" value="Hemolysin-typ_Ca-bd_CS"/>
</dbReference>
<comment type="caution">
    <text evidence="5">The sequence shown here is derived from an EMBL/GenBank/DDBJ whole genome shotgun (WGS) entry which is preliminary data.</text>
</comment>
<dbReference type="PROSITE" id="PS00018">
    <property type="entry name" value="EF_HAND_1"/>
    <property type="match status" value="1"/>
</dbReference>
<protein>
    <submittedName>
        <fullName evidence="5">Calcium-binding protein</fullName>
    </submittedName>
</protein>
<dbReference type="PRINTS" id="PR00313">
    <property type="entry name" value="CABNDNGRPT"/>
</dbReference>
<evidence type="ECO:0000256" key="1">
    <source>
        <dbReference type="ARBA" id="ARBA00004613"/>
    </source>
</evidence>
<keyword evidence="3" id="KW-0325">Glycoprotein</keyword>
<feature type="compositionally biased region" description="Low complexity" evidence="4">
    <location>
        <begin position="1884"/>
        <end position="1893"/>
    </location>
</feature>
<feature type="region of interest" description="Disordered" evidence="4">
    <location>
        <begin position="2591"/>
        <end position="2650"/>
    </location>
</feature>
<name>A0A6C1KJC9_XANAU</name>
<dbReference type="Pfam" id="PF03098">
    <property type="entry name" value="An_peroxidase"/>
    <property type="match status" value="5"/>
</dbReference>
<keyword evidence="2" id="KW-0964">Secreted</keyword>
<reference evidence="5 6" key="1">
    <citation type="submission" date="2019-05" db="EMBL/GenBank/DDBJ databases">
        <authorList>
            <person name="Zhou X."/>
        </authorList>
    </citation>
    <scope>NUCLEOTIDE SEQUENCE [LARGE SCALE GENOMIC DNA]</scope>
    <source>
        <strain evidence="5 6">DSM 432</strain>
    </source>
</reference>
<dbReference type="InterPro" id="IPR010255">
    <property type="entry name" value="Haem_peroxidase_sf"/>
</dbReference>
<comment type="subcellular location">
    <subcellularLocation>
        <location evidence="1">Secreted</location>
    </subcellularLocation>
</comment>
<dbReference type="Pfam" id="PF00353">
    <property type="entry name" value="HemolysinCabind"/>
    <property type="match status" value="8"/>
</dbReference>
<evidence type="ECO:0000313" key="5">
    <source>
        <dbReference type="EMBL" id="TLX44412.1"/>
    </source>
</evidence>
<dbReference type="Gene3D" id="1.10.640.10">
    <property type="entry name" value="Haem peroxidase domain superfamily, animal type"/>
    <property type="match status" value="2"/>
</dbReference>
<accession>A0A6C1KJC9</accession>
<dbReference type="InterPro" id="IPR018247">
    <property type="entry name" value="EF_Hand_1_Ca_BS"/>
</dbReference>
<feature type="compositionally biased region" description="Gly residues" evidence="4">
    <location>
        <begin position="1894"/>
        <end position="1911"/>
    </location>
</feature>
<gene>
    <name evidence="5" type="ORF">FBQ73_03345</name>
</gene>
<dbReference type="PROSITE" id="PS00330">
    <property type="entry name" value="HEMOLYSIN_CALCIUM"/>
    <property type="match status" value="3"/>
</dbReference>
<dbReference type="GO" id="GO:0004601">
    <property type="term" value="F:peroxidase activity"/>
    <property type="evidence" value="ECO:0007669"/>
    <property type="project" value="InterPro"/>
</dbReference>
<dbReference type="OrthoDB" id="7876310at2"/>
<dbReference type="PROSITE" id="PS50292">
    <property type="entry name" value="PEROXIDASE_3"/>
    <property type="match status" value="2"/>
</dbReference>
<proteinExistence type="predicted"/>
<evidence type="ECO:0000256" key="2">
    <source>
        <dbReference type="ARBA" id="ARBA00022525"/>
    </source>
</evidence>
<dbReference type="Gene3D" id="2.60.40.2700">
    <property type="match status" value="1"/>
</dbReference>
<feature type="compositionally biased region" description="Acidic residues" evidence="4">
    <location>
        <begin position="2595"/>
        <end position="2638"/>
    </location>
</feature>
<dbReference type="PANTHER" id="PTHR11475:SF4">
    <property type="entry name" value="CHORION PEROXIDASE"/>
    <property type="match status" value="1"/>
</dbReference>
<organism evidence="5 6">
    <name type="scientific">Xanthobacter autotrophicus</name>
    <dbReference type="NCBI Taxonomy" id="280"/>
    <lineage>
        <taxon>Bacteria</taxon>
        <taxon>Pseudomonadati</taxon>
        <taxon>Pseudomonadota</taxon>
        <taxon>Alphaproteobacteria</taxon>
        <taxon>Hyphomicrobiales</taxon>
        <taxon>Xanthobacteraceae</taxon>
        <taxon>Xanthobacter</taxon>
    </lineage>
</organism>